<reference evidence="5 6" key="1">
    <citation type="submission" date="2023-10" db="EMBL/GenBank/DDBJ databases">
        <title>Eight complete genome sequences of bacteria isolated from laboratory stock of Giant Kelp gametophytes.</title>
        <authorList>
            <person name="Tolentino B."/>
            <person name="Nuzhdin S."/>
        </authorList>
    </citation>
    <scope>NUCLEOTIDE SEQUENCE [LARGE SCALE GENOMIC DNA]</scope>
    <source>
        <strain evidence="5 6">LC.270.F.C4</strain>
    </source>
</reference>
<dbReference type="InterPro" id="IPR050557">
    <property type="entry name" value="RTX_toxin/Mannuronan_C5-epim"/>
</dbReference>
<evidence type="ECO:0000259" key="4">
    <source>
        <dbReference type="SMART" id="SM00306"/>
    </source>
</evidence>
<evidence type="ECO:0000313" key="6">
    <source>
        <dbReference type="Proteomes" id="UP001302666"/>
    </source>
</evidence>
<sequence>MTKPASEDPIQPLAADCDAPQDADPAWLTELETFEVDAFAPWDELVEPEEEEEEEEDEDNGLIENVLVNLGLGNGNGNAYGLGNGNGNGNGLYKLLFGGDSDDTLSGTNDDDAVLAGRGHDHVTGGAGNDTLMGDESGSEGADATPLVLDINNLVSQTYTTNSAGVGDSAVYRDVAFLDDGTSVWGRVVLVGASDPNMQIHLSGERGAEILIDGYGYGDTAEFRLEFFDPTTGEAVALNSTATFNDLDQNYYNFDVEAVSLDTDQYSAFGTSDDSSLNVTNDGTTIRAAGTEQNSPDDQDAWFSAEFEGRSSINFTLEARNTPSGFTLSGDLIEDAVYTPIDGGNDTLIGGQGSDVIFGQGGNDLLDGGEGDDSIDGGDGDDVLTGGIGADTLIGGRGGDTMSGGDGDDLIDGGEGDDSLSTGIGNDTLLGGEGNDTLHNSAGDDSLVGGVGDDSIVATEGNDTLEGDDGNDTMYAGVDDDSMVGGTGDDSMFGEEGHDTMSGGAGFDYMEGGAGNDTIDGGDNDDTISGGDGDDLIYGGAGNDSLTTGLGNDSLYGGEGDDTLRNSAGNDSLVGGSGHDSIIATDGDDTLEGGTGNDTMYGGNDADLLIGGTGDDEMYGEADADTFRIEDNFGNDTIVGGEAGNDQDIVDLSYMTGPVTVTYTGNETGFITDGTDTIQFSEIEELVLTDQDDVVDARNDSVGVNIDAGDGNDTLQGGSGDDSFTGGLGDDQITLSASGGTDAITDFDLSDDDANGFYNDQLDVSELSGGSGQGGMVRTSDVSTSDDGFGNALLTFPDGEQLVLQGVAPNQMSTHDQLFAAGIPCFTPGARILTANGEIPVEHIRTGDMLQTADNGLVPVIWAGKRRLTRAELRRNPHLRPVLLRPGGRAGNERLIRVSPQHRFVIRDGCQPEPMPFVRARLLQELDPEHVMTDRNDAPTCYIHLMTEAHQVIFADGCATETFWPGPEALRSLSSADRREVFDLFPDLHAALTLRGAHGRDIVRSGYGDLARTDLRRRDLKHLIAPPFAPSPRFRMH</sequence>
<evidence type="ECO:0000313" key="5">
    <source>
        <dbReference type="EMBL" id="WOI31626.1"/>
    </source>
</evidence>
<dbReference type="EMBL" id="CP136704">
    <property type="protein sequence ID" value="WOI31626.1"/>
    <property type="molecule type" value="Genomic_DNA"/>
</dbReference>
<feature type="region of interest" description="Disordered" evidence="3">
    <location>
        <begin position="1"/>
        <end position="24"/>
    </location>
</feature>
<dbReference type="PROSITE" id="PS00330">
    <property type="entry name" value="HEMOLYSIN_CALCIUM"/>
    <property type="match status" value="7"/>
</dbReference>
<dbReference type="CDD" id="cd00081">
    <property type="entry name" value="Hint"/>
    <property type="match status" value="1"/>
</dbReference>
<evidence type="ECO:0000256" key="3">
    <source>
        <dbReference type="SAM" id="MobiDB-lite"/>
    </source>
</evidence>
<keyword evidence="2" id="KW-0964">Secreted</keyword>
<protein>
    <submittedName>
        <fullName evidence="5">Hint domain-containing protein</fullName>
    </submittedName>
</protein>
<dbReference type="SUPFAM" id="SSF51294">
    <property type="entry name" value="Hedgehog/intein (Hint) domain"/>
    <property type="match status" value="1"/>
</dbReference>
<evidence type="ECO:0000256" key="1">
    <source>
        <dbReference type="ARBA" id="ARBA00004613"/>
    </source>
</evidence>
<accession>A0ABZ0HBJ8</accession>
<gene>
    <name evidence="5" type="ORF">R1T40_11670</name>
</gene>
<dbReference type="Pfam" id="PF13403">
    <property type="entry name" value="Hint_2"/>
    <property type="match status" value="1"/>
</dbReference>
<dbReference type="Gene3D" id="2.150.10.10">
    <property type="entry name" value="Serralysin-like metalloprotease, C-terminal"/>
    <property type="match status" value="7"/>
</dbReference>
<comment type="subcellular location">
    <subcellularLocation>
        <location evidence="1">Secreted</location>
    </subcellularLocation>
</comment>
<dbReference type="RefSeq" id="WP_317384215.1">
    <property type="nucleotide sequence ID" value="NZ_CP136704.1"/>
</dbReference>
<dbReference type="InterPro" id="IPR011049">
    <property type="entry name" value="Serralysin-like_metalloprot_C"/>
</dbReference>
<feature type="region of interest" description="Disordered" evidence="3">
    <location>
        <begin position="411"/>
        <end position="453"/>
    </location>
</feature>
<name>A0ABZ0HBJ8_TRISK</name>
<dbReference type="Proteomes" id="UP001302666">
    <property type="component" value="Chromosome"/>
</dbReference>
<evidence type="ECO:0000256" key="2">
    <source>
        <dbReference type="ARBA" id="ARBA00022525"/>
    </source>
</evidence>
<dbReference type="InterPro" id="IPR001343">
    <property type="entry name" value="Hemolysn_Ca-bd"/>
</dbReference>
<dbReference type="PROSITE" id="PS50817">
    <property type="entry name" value="INTEIN_N_TER"/>
    <property type="match status" value="1"/>
</dbReference>
<dbReference type="Gene3D" id="2.170.16.10">
    <property type="entry name" value="Hedgehog/Intein (Hint) domain"/>
    <property type="match status" value="1"/>
</dbReference>
<dbReference type="InterPro" id="IPR036844">
    <property type="entry name" value="Hint_dom_sf"/>
</dbReference>
<dbReference type="PANTHER" id="PTHR38340:SF1">
    <property type="entry name" value="S-LAYER PROTEIN"/>
    <property type="match status" value="1"/>
</dbReference>
<keyword evidence="6" id="KW-1185">Reference proteome</keyword>
<feature type="region of interest" description="Disordered" evidence="3">
    <location>
        <begin position="705"/>
        <end position="730"/>
    </location>
</feature>
<proteinExistence type="predicted"/>
<feature type="compositionally biased region" description="Acidic residues" evidence="3">
    <location>
        <begin position="44"/>
        <end position="60"/>
    </location>
</feature>
<dbReference type="InterPro" id="IPR006141">
    <property type="entry name" value="Intein_N"/>
</dbReference>
<organism evidence="5 6">
    <name type="scientific">Tritonibacter scottomollicae</name>
    <name type="common">Epibacterium scottomollicae</name>
    <dbReference type="NCBI Taxonomy" id="483013"/>
    <lineage>
        <taxon>Bacteria</taxon>
        <taxon>Pseudomonadati</taxon>
        <taxon>Pseudomonadota</taxon>
        <taxon>Alphaproteobacteria</taxon>
        <taxon>Rhodobacterales</taxon>
        <taxon>Paracoccaceae</taxon>
        <taxon>Tritonibacter</taxon>
    </lineage>
</organism>
<feature type="region of interest" description="Disordered" evidence="3">
    <location>
        <begin position="39"/>
        <end position="60"/>
    </location>
</feature>
<dbReference type="SUPFAM" id="SSF51120">
    <property type="entry name" value="beta-Roll"/>
    <property type="match status" value="5"/>
</dbReference>
<dbReference type="Pfam" id="PF00353">
    <property type="entry name" value="HemolysinCabind"/>
    <property type="match status" value="7"/>
</dbReference>
<feature type="domain" description="Hint" evidence="4">
    <location>
        <begin position="823"/>
        <end position="933"/>
    </location>
</feature>
<dbReference type="PRINTS" id="PR00313">
    <property type="entry name" value="CABNDNGRPT"/>
</dbReference>
<dbReference type="InterPro" id="IPR003587">
    <property type="entry name" value="Hint_dom_N"/>
</dbReference>
<dbReference type="InterPro" id="IPR028992">
    <property type="entry name" value="Hedgehog/Intein_dom"/>
</dbReference>
<dbReference type="InterPro" id="IPR018511">
    <property type="entry name" value="Hemolysin-typ_Ca-bd_CS"/>
</dbReference>
<feature type="compositionally biased region" description="Low complexity" evidence="3">
    <location>
        <begin position="12"/>
        <end position="24"/>
    </location>
</feature>
<dbReference type="SMART" id="SM00306">
    <property type="entry name" value="HintN"/>
    <property type="match status" value="1"/>
</dbReference>
<dbReference type="PANTHER" id="PTHR38340">
    <property type="entry name" value="S-LAYER PROTEIN"/>
    <property type="match status" value="1"/>
</dbReference>